<evidence type="ECO:0000259" key="1">
    <source>
        <dbReference type="Pfam" id="PF13474"/>
    </source>
</evidence>
<protein>
    <submittedName>
        <fullName evidence="2">SnoaL-like domain-containing protein</fullName>
    </submittedName>
</protein>
<reference evidence="3" key="1">
    <citation type="submission" date="2016-08" db="EMBL/GenBank/DDBJ databases">
        <authorList>
            <person name="Varghese N."/>
            <person name="Submissions Spin"/>
        </authorList>
    </citation>
    <scope>NUCLEOTIDE SEQUENCE [LARGE SCALE GENOMIC DNA]</scope>
    <source>
        <strain evidence="3">HAMBI 2975</strain>
    </source>
</reference>
<feature type="domain" description="SnoaL-like" evidence="1">
    <location>
        <begin position="25"/>
        <end position="138"/>
    </location>
</feature>
<evidence type="ECO:0000313" key="2">
    <source>
        <dbReference type="EMBL" id="SCB14269.1"/>
    </source>
</evidence>
<dbReference type="AlphaFoldDB" id="A0A1C3UFP3"/>
<sequence>MSELLIEIAGSESVMGDGGALDALIGFYRAFNAGDLDALAANWADGDRPSMDNPIGGIRRGWPSIREGYAKLFGGKAKIQVAFHDFTSQGGDDWHLFVGREKGSCVAAGRSIELRIRTTRWFIKIDGVWRQLHHHGSIEEPALLAAYQEIIFGAPLDRPA</sequence>
<organism evidence="2 3">
    <name type="scientific">Rhizobium multihospitium</name>
    <dbReference type="NCBI Taxonomy" id="410764"/>
    <lineage>
        <taxon>Bacteria</taxon>
        <taxon>Pseudomonadati</taxon>
        <taxon>Pseudomonadota</taxon>
        <taxon>Alphaproteobacteria</taxon>
        <taxon>Hyphomicrobiales</taxon>
        <taxon>Rhizobiaceae</taxon>
        <taxon>Rhizobium/Agrobacterium group</taxon>
        <taxon>Rhizobium</taxon>
    </lineage>
</organism>
<name>A0A1C3UFP3_9HYPH</name>
<dbReference type="OrthoDB" id="8375282at2"/>
<dbReference type="SUPFAM" id="SSF54427">
    <property type="entry name" value="NTF2-like"/>
    <property type="match status" value="1"/>
</dbReference>
<dbReference type="Proteomes" id="UP000199101">
    <property type="component" value="Unassembled WGS sequence"/>
</dbReference>
<accession>A0A1C3UFP3</accession>
<proteinExistence type="predicted"/>
<dbReference type="STRING" id="410764.GA0061103_2108"/>
<evidence type="ECO:0000313" key="3">
    <source>
        <dbReference type="Proteomes" id="UP000199101"/>
    </source>
</evidence>
<dbReference type="Pfam" id="PF13474">
    <property type="entry name" value="SnoaL_3"/>
    <property type="match status" value="1"/>
</dbReference>
<gene>
    <name evidence="2" type="ORF">GA0061103_2108</name>
</gene>
<dbReference type="RefSeq" id="WP_092707739.1">
    <property type="nucleotide sequence ID" value="NZ_FMAG01000001.1"/>
</dbReference>
<dbReference type="InterPro" id="IPR032710">
    <property type="entry name" value="NTF2-like_dom_sf"/>
</dbReference>
<dbReference type="EMBL" id="FMAG01000001">
    <property type="protein sequence ID" value="SCB14269.1"/>
    <property type="molecule type" value="Genomic_DNA"/>
</dbReference>
<dbReference type="Gene3D" id="3.10.450.50">
    <property type="match status" value="1"/>
</dbReference>
<keyword evidence="3" id="KW-1185">Reference proteome</keyword>
<dbReference type="InterPro" id="IPR037401">
    <property type="entry name" value="SnoaL-like"/>
</dbReference>